<dbReference type="PRINTS" id="PR00463">
    <property type="entry name" value="EP450I"/>
</dbReference>
<evidence type="ECO:0000256" key="6">
    <source>
        <dbReference type="RuleBase" id="RU000461"/>
    </source>
</evidence>
<keyword evidence="3 6" id="KW-0560">Oxidoreductase</keyword>
<comment type="cofactor">
    <cofactor evidence="5">
        <name>heme</name>
        <dbReference type="ChEBI" id="CHEBI:30413"/>
    </cofactor>
</comment>
<feature type="transmembrane region" description="Helical" evidence="7">
    <location>
        <begin position="20"/>
        <end position="37"/>
    </location>
</feature>
<dbReference type="EMBL" id="JAVXUP010001790">
    <property type="protein sequence ID" value="KAK3008065.1"/>
    <property type="molecule type" value="Genomic_DNA"/>
</dbReference>
<dbReference type="InterPro" id="IPR001128">
    <property type="entry name" value="Cyt_P450"/>
</dbReference>
<reference evidence="8" key="1">
    <citation type="submission" date="2022-12" db="EMBL/GenBank/DDBJ databases">
        <title>Draft genome assemblies for two species of Escallonia (Escalloniales).</title>
        <authorList>
            <person name="Chanderbali A."/>
            <person name="Dervinis C."/>
            <person name="Anghel I."/>
            <person name="Soltis D."/>
            <person name="Soltis P."/>
            <person name="Zapata F."/>
        </authorList>
    </citation>
    <scope>NUCLEOTIDE SEQUENCE</scope>
    <source>
        <strain evidence="8">UCBG64.0493</strain>
        <tissue evidence="8">Leaf</tissue>
    </source>
</reference>
<keyword evidence="9" id="KW-1185">Reference proteome</keyword>
<evidence type="ECO:0000256" key="4">
    <source>
        <dbReference type="ARBA" id="ARBA00023004"/>
    </source>
</evidence>
<keyword evidence="7" id="KW-1133">Transmembrane helix</keyword>
<evidence type="ECO:0000256" key="3">
    <source>
        <dbReference type="ARBA" id="ARBA00023002"/>
    </source>
</evidence>
<organism evidence="8 9">
    <name type="scientific">Escallonia herrerae</name>
    <dbReference type="NCBI Taxonomy" id="1293975"/>
    <lineage>
        <taxon>Eukaryota</taxon>
        <taxon>Viridiplantae</taxon>
        <taxon>Streptophyta</taxon>
        <taxon>Embryophyta</taxon>
        <taxon>Tracheophyta</taxon>
        <taxon>Spermatophyta</taxon>
        <taxon>Magnoliopsida</taxon>
        <taxon>eudicotyledons</taxon>
        <taxon>Gunneridae</taxon>
        <taxon>Pentapetalae</taxon>
        <taxon>asterids</taxon>
        <taxon>campanulids</taxon>
        <taxon>Escalloniales</taxon>
        <taxon>Escalloniaceae</taxon>
        <taxon>Escallonia</taxon>
    </lineage>
</organism>
<dbReference type="InterPro" id="IPR002401">
    <property type="entry name" value="Cyt_P450_E_grp-I"/>
</dbReference>
<keyword evidence="6" id="KW-0503">Monooxygenase</keyword>
<dbReference type="CDD" id="cd11073">
    <property type="entry name" value="CYP76-like"/>
    <property type="match status" value="1"/>
</dbReference>
<dbReference type="InterPro" id="IPR036396">
    <property type="entry name" value="Cyt_P450_sf"/>
</dbReference>
<dbReference type="PROSITE" id="PS00086">
    <property type="entry name" value="CYTOCHROME_P450"/>
    <property type="match status" value="1"/>
</dbReference>
<keyword evidence="2 5" id="KW-0479">Metal-binding</keyword>
<sequence length="524" mass="59525">SKHLTYRNSAMELSLNSVNPLTVSLSAAVLLFILNFVRSKTRSGKRPPGPPGWPVFGNMFDLGDLPHQTLYKFRSQFGPLVWLQLGSVNTMVVQSAAAAGELFKKHDVPFCDRKVPDALTAFDFNQGSLGMNSYGGHWRVLRRLCSMEFLVNKRMNETTELRRRILDNMVGWIEDDSVGSLKKGGSGEVQLSRFLFLMAFNLVGNLMLSRDLLDATDPEVREFFDSMNKILELAGTPNIADFLPFLKWFDPLRMKKSMISEMTKTMRISSKFVQERLKERKAGSVNDKKDFLDTLLEYKGDGKDGPDSITEKNVNIVIMEMFFAGSETTSISIEWGFAEILRNPSVFKKLREEIDRVIGVSRKVEESDMDNLPYLQAVVKETLRLHPALPLLLPRNTMEDTNYMGYLIPKATQVLVNAWAIGRDPDSWEDPLAFKPERFLNSSIEYKGQHFELIPFGSGRRICIGFPLAHRVVHLTLATLVQSFDWEFANGATPESLDMQERLGLTLRKKNPVKVIPKKRMNVK</sequence>
<dbReference type="PRINTS" id="PR00385">
    <property type="entry name" value="P450"/>
</dbReference>
<evidence type="ECO:0000313" key="9">
    <source>
        <dbReference type="Proteomes" id="UP001188597"/>
    </source>
</evidence>
<dbReference type="AlphaFoldDB" id="A0AA88VG65"/>
<evidence type="ECO:0000256" key="2">
    <source>
        <dbReference type="ARBA" id="ARBA00022723"/>
    </source>
</evidence>
<keyword evidence="7" id="KW-0812">Transmembrane</keyword>
<dbReference type="InterPro" id="IPR017972">
    <property type="entry name" value="Cyt_P450_CS"/>
</dbReference>
<evidence type="ECO:0000256" key="7">
    <source>
        <dbReference type="SAM" id="Phobius"/>
    </source>
</evidence>
<dbReference type="Proteomes" id="UP001188597">
    <property type="component" value="Unassembled WGS sequence"/>
</dbReference>
<accession>A0AA88VG65</accession>
<name>A0AA88VG65_9ASTE</name>
<feature type="non-terminal residue" evidence="8">
    <location>
        <position position="524"/>
    </location>
</feature>
<evidence type="ECO:0000313" key="8">
    <source>
        <dbReference type="EMBL" id="KAK3008065.1"/>
    </source>
</evidence>
<dbReference type="GO" id="GO:0004497">
    <property type="term" value="F:monooxygenase activity"/>
    <property type="evidence" value="ECO:0007669"/>
    <property type="project" value="UniProtKB-KW"/>
</dbReference>
<dbReference type="GO" id="GO:0005506">
    <property type="term" value="F:iron ion binding"/>
    <property type="evidence" value="ECO:0007669"/>
    <property type="project" value="InterPro"/>
</dbReference>
<proteinExistence type="inferred from homology"/>
<feature type="binding site" description="axial binding residue" evidence="5">
    <location>
        <position position="463"/>
    </location>
    <ligand>
        <name>heme</name>
        <dbReference type="ChEBI" id="CHEBI:30413"/>
    </ligand>
    <ligandPart>
        <name>Fe</name>
        <dbReference type="ChEBI" id="CHEBI:18248"/>
    </ligandPart>
</feature>
<keyword evidence="5 6" id="KW-0349">Heme</keyword>
<gene>
    <name evidence="8" type="ORF">RJ639_013508</name>
</gene>
<keyword evidence="7" id="KW-0472">Membrane</keyword>
<dbReference type="PANTHER" id="PTHR47950">
    <property type="entry name" value="CYTOCHROME P450, FAMILY 76, SUBFAMILY C, POLYPEPTIDE 5-RELATED"/>
    <property type="match status" value="1"/>
</dbReference>
<dbReference type="GO" id="GO:0016705">
    <property type="term" value="F:oxidoreductase activity, acting on paired donors, with incorporation or reduction of molecular oxygen"/>
    <property type="evidence" value="ECO:0007669"/>
    <property type="project" value="InterPro"/>
</dbReference>
<dbReference type="FunFam" id="1.10.630.10:FF:000007">
    <property type="entry name" value="Cytochrome P450 76C4"/>
    <property type="match status" value="1"/>
</dbReference>
<protein>
    <recommendedName>
        <fullName evidence="10">CYP76A26-like protein</fullName>
    </recommendedName>
</protein>
<comment type="caution">
    <text evidence="8">The sequence shown here is derived from an EMBL/GenBank/DDBJ whole genome shotgun (WGS) entry which is preliminary data.</text>
</comment>
<evidence type="ECO:0000256" key="1">
    <source>
        <dbReference type="ARBA" id="ARBA00010617"/>
    </source>
</evidence>
<dbReference type="GO" id="GO:0020037">
    <property type="term" value="F:heme binding"/>
    <property type="evidence" value="ECO:0007669"/>
    <property type="project" value="InterPro"/>
</dbReference>
<comment type="similarity">
    <text evidence="1 6">Belongs to the cytochrome P450 family.</text>
</comment>
<keyword evidence="4 5" id="KW-0408">Iron</keyword>
<evidence type="ECO:0000256" key="5">
    <source>
        <dbReference type="PIRSR" id="PIRSR602401-1"/>
    </source>
</evidence>
<evidence type="ECO:0008006" key="10">
    <source>
        <dbReference type="Google" id="ProtNLM"/>
    </source>
</evidence>
<dbReference type="Pfam" id="PF00067">
    <property type="entry name" value="p450"/>
    <property type="match status" value="1"/>
</dbReference>
<dbReference type="Gene3D" id="1.10.630.10">
    <property type="entry name" value="Cytochrome P450"/>
    <property type="match status" value="1"/>
</dbReference>
<dbReference type="PANTHER" id="PTHR47950:SF15">
    <property type="entry name" value="CYTOCHROME P450"/>
    <property type="match status" value="1"/>
</dbReference>
<dbReference type="SUPFAM" id="SSF48264">
    <property type="entry name" value="Cytochrome P450"/>
    <property type="match status" value="1"/>
</dbReference>